<dbReference type="AlphaFoldDB" id="A0A1H2YWT1"/>
<proteinExistence type="predicted"/>
<feature type="transmembrane region" description="Helical" evidence="1">
    <location>
        <begin position="6"/>
        <end position="23"/>
    </location>
</feature>
<sequence length="40" mass="4516">MEPLLLVGYSAVFLALIMYVGYLRNQVTALEEQVSELVDQ</sequence>
<evidence type="ECO:0008006" key="4">
    <source>
        <dbReference type="Google" id="ProtNLM"/>
    </source>
</evidence>
<keyword evidence="1" id="KW-0472">Membrane</keyword>
<name>A0A1H2YWT1_HALVA</name>
<dbReference type="Proteomes" id="UP000182573">
    <property type="component" value="Unassembled WGS sequence"/>
</dbReference>
<gene>
    <name evidence="2" type="ORF">SAMN05443574_11454</name>
</gene>
<dbReference type="RefSeq" id="WP_004516183.1">
    <property type="nucleotide sequence ID" value="NZ_FNOF01000014.1"/>
</dbReference>
<accession>A0A1H2YWT1</accession>
<keyword evidence="1" id="KW-0812">Transmembrane</keyword>
<protein>
    <recommendedName>
        <fullName evidence="4">CcmD family protein</fullName>
    </recommendedName>
</protein>
<reference evidence="2 3" key="1">
    <citation type="submission" date="2016-10" db="EMBL/GenBank/DDBJ databases">
        <authorList>
            <person name="de Groot N.N."/>
        </authorList>
    </citation>
    <scope>NUCLEOTIDE SEQUENCE [LARGE SCALE GENOMIC DNA]</scope>
    <source>
        <strain evidence="2 3">DSM 3756</strain>
    </source>
</reference>
<organism evidence="2 3">
    <name type="scientific">Haloarcula vallismortis</name>
    <name type="common">Halobacterium vallismortis</name>
    <dbReference type="NCBI Taxonomy" id="28442"/>
    <lineage>
        <taxon>Archaea</taxon>
        <taxon>Methanobacteriati</taxon>
        <taxon>Methanobacteriota</taxon>
        <taxon>Stenosarchaea group</taxon>
        <taxon>Halobacteria</taxon>
        <taxon>Halobacteriales</taxon>
        <taxon>Haloarculaceae</taxon>
        <taxon>Haloarcula</taxon>
    </lineage>
</organism>
<dbReference type="STRING" id="28442.SAMN05443574_11454"/>
<keyword evidence="1" id="KW-1133">Transmembrane helix</keyword>
<evidence type="ECO:0000256" key="1">
    <source>
        <dbReference type="SAM" id="Phobius"/>
    </source>
</evidence>
<dbReference type="EMBL" id="FNOF01000014">
    <property type="protein sequence ID" value="SDX09660.1"/>
    <property type="molecule type" value="Genomic_DNA"/>
</dbReference>
<evidence type="ECO:0000313" key="2">
    <source>
        <dbReference type="EMBL" id="SDX09660.1"/>
    </source>
</evidence>
<evidence type="ECO:0000313" key="3">
    <source>
        <dbReference type="Proteomes" id="UP000182573"/>
    </source>
</evidence>